<gene>
    <name evidence="1" type="ORF">J2X12_004140</name>
</gene>
<sequence length="59" mass="6772">MNLLTLINKRFIVPETNTRRFEPTLAEKRQALKKDQNYSIMKKRAVAVGANPTQKSPSK</sequence>
<comment type="caution">
    <text evidence="1">The sequence shown here is derived from an EMBL/GenBank/DDBJ whole genome shotgun (WGS) entry which is preliminary data.</text>
</comment>
<organism evidence="1 2">
    <name type="scientific">Pseudarthrobacter oxydans</name>
    <name type="common">Arthrobacter oxydans</name>
    <dbReference type="NCBI Taxonomy" id="1671"/>
    <lineage>
        <taxon>Bacteria</taxon>
        <taxon>Bacillati</taxon>
        <taxon>Actinomycetota</taxon>
        <taxon>Actinomycetes</taxon>
        <taxon>Micrococcales</taxon>
        <taxon>Micrococcaceae</taxon>
        <taxon>Pseudarthrobacter</taxon>
    </lineage>
</organism>
<accession>A0AAW8NG81</accession>
<evidence type="ECO:0000313" key="2">
    <source>
        <dbReference type="Proteomes" id="UP001262032"/>
    </source>
</evidence>
<dbReference type="AlphaFoldDB" id="A0AAW8NG81"/>
<dbReference type="Proteomes" id="UP001262032">
    <property type="component" value="Unassembled WGS sequence"/>
</dbReference>
<protein>
    <submittedName>
        <fullName evidence="1">Uncharacterized protein</fullName>
    </submittedName>
</protein>
<reference evidence="1" key="1">
    <citation type="submission" date="2023-07" db="EMBL/GenBank/DDBJ databases">
        <title>Sorghum-associated microbial communities from plants grown in Nebraska, USA.</title>
        <authorList>
            <person name="Schachtman D."/>
        </authorList>
    </citation>
    <scope>NUCLEOTIDE SEQUENCE</scope>
    <source>
        <strain evidence="1">BE261</strain>
    </source>
</reference>
<name>A0AAW8NG81_PSEOX</name>
<evidence type="ECO:0000313" key="1">
    <source>
        <dbReference type="EMBL" id="MDR7166086.1"/>
    </source>
</evidence>
<proteinExistence type="predicted"/>
<dbReference type="EMBL" id="JAVDWN010000026">
    <property type="protein sequence ID" value="MDR7166086.1"/>
    <property type="molecule type" value="Genomic_DNA"/>
</dbReference>